<sequence length="127" mass="14669">MRESFVLIISLFAISIRCSNLDRDGFNIYKADHLRARPDIEPGNAASEIGDRILYFYRAPLQVYLSHLPVDPQEYRKGEANIFKSHMLNKELNPLEKRTSKAALSLMLQSKHDAEHTNEEHYCLHGK</sequence>
<comment type="caution">
    <text evidence="2">The sequence shown here is derived from an EMBL/GenBank/DDBJ whole genome shotgun (WGS) entry which is preliminary data.</text>
</comment>
<keyword evidence="3" id="KW-1185">Reference proteome</keyword>
<evidence type="ECO:0000313" key="2">
    <source>
        <dbReference type="EMBL" id="CAH2085631.1"/>
    </source>
</evidence>
<gene>
    <name evidence="2" type="ORF">EEDITHA_LOCUS2081</name>
</gene>
<feature type="signal peptide" evidence="1">
    <location>
        <begin position="1"/>
        <end position="18"/>
    </location>
</feature>
<evidence type="ECO:0000256" key="1">
    <source>
        <dbReference type="SAM" id="SignalP"/>
    </source>
</evidence>
<proteinExistence type="predicted"/>
<feature type="chain" id="PRO_5043572134" evidence="1">
    <location>
        <begin position="19"/>
        <end position="127"/>
    </location>
</feature>
<evidence type="ECO:0000313" key="3">
    <source>
        <dbReference type="Proteomes" id="UP001153954"/>
    </source>
</evidence>
<accession>A0AAU9TFK0</accession>
<dbReference type="AlphaFoldDB" id="A0AAU9TFK0"/>
<reference evidence="2" key="1">
    <citation type="submission" date="2022-03" db="EMBL/GenBank/DDBJ databases">
        <authorList>
            <person name="Tunstrom K."/>
        </authorList>
    </citation>
    <scope>NUCLEOTIDE SEQUENCE</scope>
</reference>
<dbReference type="EMBL" id="CAKOGL010000004">
    <property type="protein sequence ID" value="CAH2085631.1"/>
    <property type="molecule type" value="Genomic_DNA"/>
</dbReference>
<name>A0AAU9TFK0_EUPED</name>
<organism evidence="2 3">
    <name type="scientific">Euphydryas editha</name>
    <name type="common">Edith's checkerspot</name>
    <dbReference type="NCBI Taxonomy" id="104508"/>
    <lineage>
        <taxon>Eukaryota</taxon>
        <taxon>Metazoa</taxon>
        <taxon>Ecdysozoa</taxon>
        <taxon>Arthropoda</taxon>
        <taxon>Hexapoda</taxon>
        <taxon>Insecta</taxon>
        <taxon>Pterygota</taxon>
        <taxon>Neoptera</taxon>
        <taxon>Endopterygota</taxon>
        <taxon>Lepidoptera</taxon>
        <taxon>Glossata</taxon>
        <taxon>Ditrysia</taxon>
        <taxon>Papilionoidea</taxon>
        <taxon>Nymphalidae</taxon>
        <taxon>Nymphalinae</taxon>
        <taxon>Euphydryas</taxon>
    </lineage>
</organism>
<protein>
    <submittedName>
        <fullName evidence="2">Uncharacterized protein</fullName>
    </submittedName>
</protein>
<keyword evidence="1" id="KW-0732">Signal</keyword>
<dbReference type="Proteomes" id="UP001153954">
    <property type="component" value="Unassembled WGS sequence"/>
</dbReference>